<evidence type="ECO:0000313" key="2">
    <source>
        <dbReference type="EMBL" id="RMV16833.1"/>
    </source>
</evidence>
<name>A0A3M6ABW7_PSESS</name>
<evidence type="ECO:0000313" key="3">
    <source>
        <dbReference type="Proteomes" id="UP000272241"/>
    </source>
</evidence>
<protein>
    <submittedName>
        <fullName evidence="2">Uncharacterized protein</fullName>
    </submittedName>
</protein>
<dbReference type="Proteomes" id="UP000272241">
    <property type="component" value="Unassembled WGS sequence"/>
</dbReference>
<accession>A0A3M6ABW7</accession>
<dbReference type="AlphaFoldDB" id="A0A3M6ABW7"/>
<comment type="caution">
    <text evidence="2">The sequence shown here is derived from an EMBL/GenBank/DDBJ whole genome shotgun (WGS) entry which is preliminary data.</text>
</comment>
<feature type="region of interest" description="Disordered" evidence="1">
    <location>
        <begin position="1"/>
        <end position="21"/>
    </location>
</feature>
<reference evidence="2 3" key="1">
    <citation type="submission" date="2018-08" db="EMBL/GenBank/DDBJ databases">
        <title>Recombination of ecologically and evolutionarily significant loci maintains genetic cohesion in the Pseudomonas syringae species complex.</title>
        <authorList>
            <person name="Dillon M."/>
            <person name="Thakur S."/>
            <person name="Almeida R.N.D."/>
            <person name="Weir B.S."/>
            <person name="Guttman D.S."/>
        </authorList>
    </citation>
    <scope>NUCLEOTIDE SEQUENCE [LARGE SCALE GENOMIC DNA]</scope>
    <source>
        <strain evidence="2 3">ICMP 11895</strain>
    </source>
</reference>
<gene>
    <name evidence="2" type="ORF">ALP15_102799</name>
</gene>
<dbReference type="EMBL" id="RBUO01000238">
    <property type="protein sequence ID" value="RMV16833.1"/>
    <property type="molecule type" value="Genomic_DNA"/>
</dbReference>
<proteinExistence type="predicted"/>
<sequence>MPQLEGTTEKNEAKKGQKNKVRQMIRLPKSHQHYILRFEM</sequence>
<evidence type="ECO:0000256" key="1">
    <source>
        <dbReference type="SAM" id="MobiDB-lite"/>
    </source>
</evidence>
<organism evidence="2 3">
    <name type="scientific">Pseudomonas savastanoi</name>
    <name type="common">Pseudomonas syringae pv. savastanoi</name>
    <dbReference type="NCBI Taxonomy" id="29438"/>
    <lineage>
        <taxon>Bacteria</taxon>
        <taxon>Pseudomonadati</taxon>
        <taxon>Pseudomonadota</taxon>
        <taxon>Gammaproteobacteria</taxon>
        <taxon>Pseudomonadales</taxon>
        <taxon>Pseudomonadaceae</taxon>
        <taxon>Pseudomonas</taxon>
    </lineage>
</organism>